<dbReference type="Gene3D" id="2.40.30.170">
    <property type="match status" value="1"/>
</dbReference>
<dbReference type="InterPro" id="IPR002477">
    <property type="entry name" value="Peptidoglycan-bd-like"/>
</dbReference>
<feature type="compositionally biased region" description="Polar residues" evidence="3">
    <location>
        <begin position="1"/>
        <end position="10"/>
    </location>
</feature>
<dbReference type="GO" id="GO:0030313">
    <property type="term" value="C:cell envelope"/>
    <property type="evidence" value="ECO:0007669"/>
    <property type="project" value="UniProtKB-SubCell"/>
</dbReference>
<feature type="domain" description="Peptidoglycan binding-like" evidence="5">
    <location>
        <begin position="146"/>
        <end position="195"/>
    </location>
</feature>
<feature type="region of interest" description="Disordered" evidence="3">
    <location>
        <begin position="1"/>
        <end position="21"/>
    </location>
</feature>
<keyword evidence="7" id="KW-1185">Reference proteome</keyword>
<keyword evidence="2" id="KW-0175">Coiled coil</keyword>
<accession>A0A919ATU3</accession>
<evidence type="ECO:0000259" key="5">
    <source>
        <dbReference type="Pfam" id="PF01471"/>
    </source>
</evidence>
<dbReference type="SUPFAM" id="SSF47090">
    <property type="entry name" value="PGBD-like"/>
    <property type="match status" value="1"/>
</dbReference>
<evidence type="ECO:0000313" key="6">
    <source>
        <dbReference type="EMBL" id="GHF25936.1"/>
    </source>
</evidence>
<dbReference type="Gene3D" id="1.10.101.10">
    <property type="entry name" value="PGBD-like superfamily/PGBD"/>
    <property type="match status" value="1"/>
</dbReference>
<feature type="transmembrane region" description="Helical" evidence="4">
    <location>
        <begin position="29"/>
        <end position="50"/>
    </location>
</feature>
<dbReference type="Proteomes" id="UP000630718">
    <property type="component" value="Unassembled WGS sequence"/>
</dbReference>
<reference evidence="6" key="1">
    <citation type="journal article" date="2014" name="Int. J. Syst. Evol. Microbiol.">
        <title>Complete genome sequence of Corynebacterium casei LMG S-19264T (=DSM 44701T), isolated from a smear-ripened cheese.</title>
        <authorList>
            <consortium name="US DOE Joint Genome Institute (JGI-PGF)"/>
            <person name="Walter F."/>
            <person name="Albersmeier A."/>
            <person name="Kalinowski J."/>
            <person name="Ruckert C."/>
        </authorList>
    </citation>
    <scope>NUCLEOTIDE SEQUENCE</scope>
    <source>
        <strain evidence="6">JCM 4477</strain>
    </source>
</reference>
<dbReference type="EMBL" id="BNBI01000015">
    <property type="protein sequence ID" value="GHF25936.1"/>
    <property type="molecule type" value="Genomic_DNA"/>
</dbReference>
<keyword evidence="4" id="KW-1133">Transmembrane helix</keyword>
<dbReference type="InterPro" id="IPR036365">
    <property type="entry name" value="PGBD-like_sf"/>
</dbReference>
<name>A0A919ATU3_9ACTN</name>
<organism evidence="6 7">
    <name type="scientific">Streptomyces fumanus</name>
    <dbReference type="NCBI Taxonomy" id="67302"/>
    <lineage>
        <taxon>Bacteria</taxon>
        <taxon>Bacillati</taxon>
        <taxon>Actinomycetota</taxon>
        <taxon>Actinomycetes</taxon>
        <taxon>Kitasatosporales</taxon>
        <taxon>Streptomycetaceae</taxon>
        <taxon>Streptomyces</taxon>
    </lineage>
</organism>
<sequence>MSVVPSPTQSKDLEPVAAEPAGRRKGRRWTIVTILVVGTAGAAVAAYLVAPFDQEAKAEDTGDKTPISTATVKRGTVSARTSVNGTLAYAGSYEAIGRASGVVTEVPRAGDVLRAGEVLYEVNGKPVIFLKGSLPVFRDLKEGDEGPDVKQLNAALVKLGYSDYLSASSDDYSYLTTAAVEEMEEDFGLEEDGKLAMSEVVYLPQSKVKVTKLNVKPGAQAQPGMAVLTASSLRRYVSVQIDTAYQSQVKRGDKVTITLPDLKTTQGKVTSVGRVAESGGDNQGAKVKVGIEPLDPKATGSLDQAPVQVSIVTDSAKNALNVPVNSLLALLDGGYGVEVVGSDGKRRLVPVELGMFDQDSGLVEVTGDNLKAGQRIVVPTS</sequence>
<dbReference type="RefSeq" id="WP_190207557.1">
    <property type="nucleotide sequence ID" value="NZ_BNBI01000015.1"/>
</dbReference>
<evidence type="ECO:0000256" key="2">
    <source>
        <dbReference type="ARBA" id="ARBA00023054"/>
    </source>
</evidence>
<comment type="caution">
    <text evidence="6">The sequence shown here is derived from an EMBL/GenBank/DDBJ whole genome shotgun (WGS) entry which is preliminary data.</text>
</comment>
<keyword evidence="4" id="KW-0472">Membrane</keyword>
<gene>
    <name evidence="6" type="ORF">GCM10018772_59630</name>
</gene>
<dbReference type="InterPro" id="IPR050465">
    <property type="entry name" value="UPF0194_transport"/>
</dbReference>
<dbReference type="Pfam" id="PF01471">
    <property type="entry name" value="PG_binding_1"/>
    <property type="match status" value="1"/>
</dbReference>
<dbReference type="InterPro" id="IPR036366">
    <property type="entry name" value="PGBDSf"/>
</dbReference>
<protein>
    <recommendedName>
        <fullName evidence="5">Peptidoglycan binding-like domain-containing protein</fullName>
    </recommendedName>
</protein>
<dbReference type="AlphaFoldDB" id="A0A919ATU3"/>
<reference evidence="6" key="2">
    <citation type="submission" date="2020-09" db="EMBL/GenBank/DDBJ databases">
        <authorList>
            <person name="Sun Q."/>
            <person name="Ohkuma M."/>
        </authorList>
    </citation>
    <scope>NUCLEOTIDE SEQUENCE</scope>
    <source>
        <strain evidence="6">JCM 4477</strain>
    </source>
</reference>
<proteinExistence type="predicted"/>
<comment type="subcellular location">
    <subcellularLocation>
        <location evidence="1">Cell envelope</location>
    </subcellularLocation>
</comment>
<evidence type="ECO:0000256" key="1">
    <source>
        <dbReference type="ARBA" id="ARBA00004196"/>
    </source>
</evidence>
<evidence type="ECO:0000313" key="7">
    <source>
        <dbReference type="Proteomes" id="UP000630718"/>
    </source>
</evidence>
<dbReference type="PANTHER" id="PTHR32347">
    <property type="entry name" value="EFFLUX SYSTEM COMPONENT YKNX-RELATED"/>
    <property type="match status" value="1"/>
</dbReference>
<evidence type="ECO:0000256" key="3">
    <source>
        <dbReference type="SAM" id="MobiDB-lite"/>
    </source>
</evidence>
<dbReference type="PANTHER" id="PTHR32347:SF27">
    <property type="entry name" value="RND EFFLUX PUMP MEMBRANE FUSION PROTEIN BARREL-SANDWICH DOMAIN-CONTAINING PROTEIN"/>
    <property type="match status" value="1"/>
</dbReference>
<keyword evidence="4" id="KW-0812">Transmembrane</keyword>
<evidence type="ECO:0000256" key="4">
    <source>
        <dbReference type="SAM" id="Phobius"/>
    </source>
</evidence>